<gene>
    <name evidence="2" type="ORF">GLOIN_2v1777702</name>
</gene>
<feature type="compositionally biased region" description="Basic and acidic residues" evidence="1">
    <location>
        <begin position="54"/>
        <end position="68"/>
    </location>
</feature>
<dbReference type="EMBL" id="AUPC02000144">
    <property type="protein sequence ID" value="POG68992.1"/>
    <property type="molecule type" value="Genomic_DNA"/>
</dbReference>
<proteinExistence type="predicted"/>
<sequence>MNSLELFFEILYQYEMTKRDNQRTGNTEVVESPTLDMNFDFADAPPAIVNKPNNNEERDNEKENEKPKKSSIRKVNHPRSIKKEPVKVEKVEQPILSKRMKRMKDNLRIDMLTSDMRQLSTDANRHPRYNIYNYMDNYKSRVNLAIEIFNYQVTSKCDNVAPDEVVKIIKDYRAKKKMIEYAPCQASKNESGDASKVRDKLEELEKIFMQTSNDMEWEKINRDALRLIKNEHGLNEPGQVKSCAMKSYNFMMLGQRVISMEEQSDIMREYTTLNDDFKKRLKDENRKTDEKEIGEKRPILESPPPRELKKEEVIKKVKKQG</sequence>
<dbReference type="VEuPathDB" id="FungiDB:RhiirFUN_013779"/>
<comment type="caution">
    <text evidence="2">The sequence shown here is derived from an EMBL/GenBank/DDBJ whole genome shotgun (WGS) entry which is preliminary data.</text>
</comment>
<reference evidence="2 3" key="2">
    <citation type="journal article" date="2018" name="New Phytol.">
        <title>High intraspecific genome diversity in the model arbuscular mycorrhizal symbiont Rhizophagus irregularis.</title>
        <authorList>
            <person name="Chen E.C.H."/>
            <person name="Morin E."/>
            <person name="Beaudet D."/>
            <person name="Noel J."/>
            <person name="Yildirir G."/>
            <person name="Ndikumana S."/>
            <person name="Charron P."/>
            <person name="St-Onge C."/>
            <person name="Giorgi J."/>
            <person name="Kruger M."/>
            <person name="Marton T."/>
            <person name="Ropars J."/>
            <person name="Grigoriev I.V."/>
            <person name="Hainaut M."/>
            <person name="Henrissat B."/>
            <person name="Roux C."/>
            <person name="Martin F."/>
            <person name="Corradi N."/>
        </authorList>
    </citation>
    <scope>NUCLEOTIDE SEQUENCE [LARGE SCALE GENOMIC DNA]</scope>
    <source>
        <strain evidence="2 3">DAOM 197198</strain>
    </source>
</reference>
<reference evidence="2 3" key="1">
    <citation type="journal article" date="2013" name="Proc. Natl. Acad. Sci. U.S.A.">
        <title>Genome of an arbuscular mycorrhizal fungus provides insight into the oldest plant symbiosis.</title>
        <authorList>
            <person name="Tisserant E."/>
            <person name="Malbreil M."/>
            <person name="Kuo A."/>
            <person name="Kohler A."/>
            <person name="Symeonidi A."/>
            <person name="Balestrini R."/>
            <person name="Charron P."/>
            <person name="Duensing N."/>
            <person name="Frei Dit Frey N."/>
            <person name="Gianinazzi-Pearson V."/>
            <person name="Gilbert L.B."/>
            <person name="Handa Y."/>
            <person name="Herr J.R."/>
            <person name="Hijri M."/>
            <person name="Koul R."/>
            <person name="Kawaguchi M."/>
            <person name="Krajinski F."/>
            <person name="Lammers P.J."/>
            <person name="Masclaux F.G."/>
            <person name="Murat C."/>
            <person name="Morin E."/>
            <person name="Ndikumana S."/>
            <person name="Pagni M."/>
            <person name="Petitpierre D."/>
            <person name="Requena N."/>
            <person name="Rosikiewicz P."/>
            <person name="Riley R."/>
            <person name="Saito K."/>
            <person name="San Clemente H."/>
            <person name="Shapiro H."/>
            <person name="van Tuinen D."/>
            <person name="Becard G."/>
            <person name="Bonfante P."/>
            <person name="Paszkowski U."/>
            <person name="Shachar-Hill Y.Y."/>
            <person name="Tuskan G.A."/>
            <person name="Young P.W."/>
            <person name="Sanders I.R."/>
            <person name="Henrissat B."/>
            <person name="Rensing S.A."/>
            <person name="Grigoriev I.V."/>
            <person name="Corradi N."/>
            <person name="Roux C."/>
            <person name="Martin F."/>
        </authorList>
    </citation>
    <scope>NUCLEOTIDE SEQUENCE [LARGE SCALE GENOMIC DNA]</scope>
    <source>
        <strain evidence="2 3">DAOM 197198</strain>
    </source>
</reference>
<name>A0A2P4PUD3_RHIID</name>
<feature type="compositionally biased region" description="Basic residues" evidence="1">
    <location>
        <begin position="69"/>
        <end position="80"/>
    </location>
</feature>
<evidence type="ECO:0000313" key="2">
    <source>
        <dbReference type="EMBL" id="POG68992.1"/>
    </source>
</evidence>
<feature type="compositionally biased region" description="Basic and acidic residues" evidence="1">
    <location>
        <begin position="280"/>
        <end position="315"/>
    </location>
</feature>
<dbReference type="AlphaFoldDB" id="A0A2P4PUD3"/>
<protein>
    <submittedName>
        <fullName evidence="2">Uncharacterized protein</fullName>
    </submittedName>
</protein>
<dbReference type="Proteomes" id="UP000018888">
    <property type="component" value="Unassembled WGS sequence"/>
</dbReference>
<keyword evidence="3" id="KW-1185">Reference proteome</keyword>
<evidence type="ECO:0000313" key="3">
    <source>
        <dbReference type="Proteomes" id="UP000018888"/>
    </source>
</evidence>
<evidence type="ECO:0000256" key="1">
    <source>
        <dbReference type="SAM" id="MobiDB-lite"/>
    </source>
</evidence>
<dbReference type="VEuPathDB" id="FungiDB:RhiirFUN_023766"/>
<accession>A0A2P4PUD3</accession>
<feature type="region of interest" description="Disordered" evidence="1">
    <location>
        <begin position="280"/>
        <end position="321"/>
    </location>
</feature>
<feature type="region of interest" description="Disordered" evidence="1">
    <location>
        <begin position="41"/>
        <end position="83"/>
    </location>
</feature>
<organism evidence="2 3">
    <name type="scientific">Rhizophagus irregularis (strain DAOM 181602 / DAOM 197198 / MUCL 43194)</name>
    <name type="common">Arbuscular mycorrhizal fungus</name>
    <name type="synonym">Glomus intraradices</name>
    <dbReference type="NCBI Taxonomy" id="747089"/>
    <lineage>
        <taxon>Eukaryota</taxon>
        <taxon>Fungi</taxon>
        <taxon>Fungi incertae sedis</taxon>
        <taxon>Mucoromycota</taxon>
        <taxon>Glomeromycotina</taxon>
        <taxon>Glomeromycetes</taxon>
        <taxon>Glomerales</taxon>
        <taxon>Glomeraceae</taxon>
        <taxon>Rhizophagus</taxon>
    </lineage>
</organism>